<feature type="domain" description="Cyanate lyase C-terminal" evidence="4">
    <location>
        <begin position="264"/>
        <end position="336"/>
    </location>
</feature>
<dbReference type="SUPFAM" id="SSF47413">
    <property type="entry name" value="lambda repressor-like DNA-binding domains"/>
    <property type="match status" value="1"/>
</dbReference>
<dbReference type="Proteomes" id="UP000245383">
    <property type="component" value="Unassembled WGS sequence"/>
</dbReference>
<evidence type="ECO:0000256" key="1">
    <source>
        <dbReference type="ARBA" id="ARBA00003561"/>
    </source>
</evidence>
<evidence type="ECO:0000313" key="5">
    <source>
        <dbReference type="EMBL" id="PVU96836.1"/>
    </source>
</evidence>
<dbReference type="EC" id="4.2.1.104" evidence="3"/>
<dbReference type="SUPFAM" id="SSF55234">
    <property type="entry name" value="Cyanase C-terminal domain"/>
    <property type="match status" value="1"/>
</dbReference>
<keyword evidence="6" id="KW-1185">Reference proteome</keyword>
<dbReference type="HAMAP" id="MF_00535">
    <property type="entry name" value="Cyanate_hydrat"/>
    <property type="match status" value="1"/>
</dbReference>
<reference evidence="5 6" key="1">
    <citation type="journal article" date="2018" name="MBio">
        <title>Comparative Genomics Reveals the Core Gene Toolbox for the Fungus-Insect Symbiosis.</title>
        <authorList>
            <person name="Wang Y."/>
            <person name="Stata M."/>
            <person name="Wang W."/>
            <person name="Stajich J.E."/>
            <person name="White M.M."/>
            <person name="Moncalvo J.M."/>
        </authorList>
    </citation>
    <scope>NUCLEOTIDE SEQUENCE [LARGE SCALE GENOMIC DNA]</scope>
    <source>
        <strain evidence="5 6">SWE-8-4</strain>
    </source>
</reference>
<feature type="active site" evidence="3">
    <location>
        <position position="280"/>
    </location>
</feature>
<dbReference type="InterPro" id="IPR010982">
    <property type="entry name" value="Lambda_DNA-bd_dom_sf"/>
</dbReference>
<keyword evidence="2 3" id="KW-0456">Lyase</keyword>
<dbReference type="Pfam" id="PF02560">
    <property type="entry name" value="Cyanate_lyase"/>
    <property type="match status" value="1"/>
</dbReference>
<dbReference type="STRING" id="133385.A0A2T9YX13"/>
<organism evidence="5 6">
    <name type="scientific">Smittium simulii</name>
    <dbReference type="NCBI Taxonomy" id="133385"/>
    <lineage>
        <taxon>Eukaryota</taxon>
        <taxon>Fungi</taxon>
        <taxon>Fungi incertae sedis</taxon>
        <taxon>Zoopagomycota</taxon>
        <taxon>Kickxellomycotina</taxon>
        <taxon>Harpellomycetes</taxon>
        <taxon>Harpellales</taxon>
        <taxon>Legeriomycetaceae</taxon>
        <taxon>Smittium</taxon>
    </lineage>
</organism>
<evidence type="ECO:0000256" key="3">
    <source>
        <dbReference type="HAMAP-Rule" id="MF_03139"/>
    </source>
</evidence>
<dbReference type="CDD" id="cd00559">
    <property type="entry name" value="Cyanase_C"/>
    <property type="match status" value="1"/>
</dbReference>
<name>A0A2T9YX13_9FUNG</name>
<sequence>MDPATSATFEENKEVSYEREESRPIFDDEKLAQTSSVADLVACVNNMKDQISFLNNQIVGHQEELYLLYSELLNDLIILAWRTLEKDYSPKRGEGWAAYLERLSSDKNALRIRDLKPSDVEFIAKREKEIWHRDKREFVVSKRRTLALVKSSCMKIDRGHYMRFFRYIASVNPTFEASLPAHFFKKDLPLCCVRLLEAKQRLGFSFEEIAKELERDEVWVASLFMGKTSPNDTDIKRLASKLQLGHDTLLGDFITAGYPNRGSSTPAQIPSDPLLYRLHEALSVYGPGIRSVIQEKFGDGVMSAVDFTVKLDKLETPKGDRVVLTMDGKFLPYKTW</sequence>
<dbReference type="EMBL" id="MBFR01000023">
    <property type="protein sequence ID" value="PVU96836.1"/>
    <property type="molecule type" value="Genomic_DNA"/>
</dbReference>
<dbReference type="OrthoDB" id="5514357at2759"/>
<dbReference type="PRINTS" id="PR01693">
    <property type="entry name" value="CYANASE"/>
</dbReference>
<dbReference type="GO" id="GO:0003677">
    <property type="term" value="F:DNA binding"/>
    <property type="evidence" value="ECO:0007669"/>
    <property type="project" value="InterPro"/>
</dbReference>
<dbReference type="AlphaFoldDB" id="A0A2T9YX13"/>
<comment type="caution">
    <text evidence="5">The sequence shown here is derived from an EMBL/GenBank/DDBJ whole genome shotgun (WGS) entry which is preliminary data.</text>
</comment>
<proteinExistence type="inferred from homology"/>
<comment type="function">
    <text evidence="1 3">Catalyzes the reaction of cyanate with bicarbonate to produce ammonia and carbon dioxide.</text>
</comment>
<dbReference type="PANTHER" id="PTHR34186:SF2">
    <property type="entry name" value="CYANATE HYDRATASE"/>
    <property type="match status" value="1"/>
</dbReference>
<gene>
    <name evidence="3" type="primary">cyn1</name>
    <name evidence="5" type="ORF">BB561_000914</name>
</gene>
<dbReference type="Gene3D" id="1.10.260.40">
    <property type="entry name" value="lambda repressor-like DNA-binding domains"/>
    <property type="match status" value="1"/>
</dbReference>
<evidence type="ECO:0000259" key="4">
    <source>
        <dbReference type="SMART" id="SM01116"/>
    </source>
</evidence>
<comment type="similarity">
    <text evidence="3">Belongs to the cyanase family.</text>
</comment>
<evidence type="ECO:0000256" key="2">
    <source>
        <dbReference type="ARBA" id="ARBA00023239"/>
    </source>
</evidence>
<dbReference type="GO" id="GO:0008824">
    <property type="term" value="F:cyanate hydratase activity"/>
    <property type="evidence" value="ECO:0007669"/>
    <property type="project" value="UniProtKB-UniRule"/>
</dbReference>
<dbReference type="Gene3D" id="3.30.1160.10">
    <property type="entry name" value="Cyanate lyase, C-terminal domain"/>
    <property type="match status" value="1"/>
</dbReference>
<dbReference type="InterPro" id="IPR003712">
    <property type="entry name" value="Cyanate_lyase_C"/>
</dbReference>
<dbReference type="SMART" id="SM01116">
    <property type="entry name" value="Cyanate_lyase"/>
    <property type="match status" value="1"/>
</dbReference>
<evidence type="ECO:0000313" key="6">
    <source>
        <dbReference type="Proteomes" id="UP000245383"/>
    </source>
</evidence>
<accession>A0A2T9YX13</accession>
<feature type="active site" evidence="3">
    <location>
        <position position="303"/>
    </location>
</feature>
<protein>
    <recommendedName>
        <fullName evidence="3">Cyanate hydratase</fullName>
        <shortName evidence="3">Cyanase</shortName>
        <ecNumber evidence="3">4.2.1.104</ecNumber>
    </recommendedName>
    <alternativeName>
        <fullName evidence="3">Cyanate hydrolase</fullName>
    </alternativeName>
    <alternativeName>
        <fullName evidence="3">Cyanate lyase</fullName>
    </alternativeName>
</protein>
<dbReference type="PANTHER" id="PTHR34186">
    <property type="entry name" value="CYANATE HYDRATASE"/>
    <property type="match status" value="1"/>
</dbReference>
<dbReference type="InterPro" id="IPR008076">
    <property type="entry name" value="Cyanase"/>
</dbReference>
<feature type="active site" evidence="3">
    <location>
        <position position="277"/>
    </location>
</feature>
<dbReference type="NCBIfam" id="TIGR00673">
    <property type="entry name" value="cynS"/>
    <property type="match status" value="1"/>
</dbReference>
<comment type="catalytic activity">
    <reaction evidence="3">
        <text>cyanate + hydrogencarbonate + 3 H(+) = NH4(+) + 2 CO2</text>
        <dbReference type="Rhea" id="RHEA:11120"/>
        <dbReference type="ChEBI" id="CHEBI:15378"/>
        <dbReference type="ChEBI" id="CHEBI:16526"/>
        <dbReference type="ChEBI" id="CHEBI:17544"/>
        <dbReference type="ChEBI" id="CHEBI:28938"/>
        <dbReference type="ChEBI" id="CHEBI:29195"/>
        <dbReference type="EC" id="4.2.1.104"/>
    </reaction>
</comment>
<dbReference type="InterPro" id="IPR036581">
    <property type="entry name" value="Cyanate_lyase_C_sf"/>
</dbReference>